<dbReference type="AlphaFoldDB" id="A0A453C3M9"/>
<reference evidence="2" key="3">
    <citation type="journal article" date="2017" name="Nature">
        <title>Genome sequence of the progenitor of the wheat D genome Aegilops tauschii.</title>
        <authorList>
            <person name="Luo M.C."/>
            <person name="Gu Y.Q."/>
            <person name="Puiu D."/>
            <person name="Wang H."/>
            <person name="Twardziok S.O."/>
            <person name="Deal K.R."/>
            <person name="Huo N."/>
            <person name="Zhu T."/>
            <person name="Wang L."/>
            <person name="Wang Y."/>
            <person name="McGuire P.E."/>
            <person name="Liu S."/>
            <person name="Long H."/>
            <person name="Ramasamy R.K."/>
            <person name="Rodriguez J.C."/>
            <person name="Van S.L."/>
            <person name="Yuan L."/>
            <person name="Wang Z."/>
            <person name="Xia Z."/>
            <person name="Xiao L."/>
            <person name="Anderson O.D."/>
            <person name="Ouyang S."/>
            <person name="Liang Y."/>
            <person name="Zimin A.V."/>
            <person name="Pertea G."/>
            <person name="Qi P."/>
            <person name="Bennetzen J.L."/>
            <person name="Dai X."/>
            <person name="Dawson M.W."/>
            <person name="Muller H.G."/>
            <person name="Kugler K."/>
            <person name="Rivarola-Duarte L."/>
            <person name="Spannagl M."/>
            <person name="Mayer K.F.X."/>
            <person name="Lu F.H."/>
            <person name="Bevan M.W."/>
            <person name="Leroy P."/>
            <person name="Li P."/>
            <person name="You F.M."/>
            <person name="Sun Q."/>
            <person name="Liu Z."/>
            <person name="Lyons E."/>
            <person name="Wicker T."/>
            <person name="Salzberg S.L."/>
            <person name="Devos K.M."/>
            <person name="Dvorak J."/>
        </authorList>
    </citation>
    <scope>NUCLEOTIDE SEQUENCE [LARGE SCALE GENOMIC DNA]</scope>
    <source>
        <strain evidence="2">cv. AL8/78</strain>
    </source>
</reference>
<evidence type="ECO:0000256" key="1">
    <source>
        <dbReference type="SAM" id="MobiDB-lite"/>
    </source>
</evidence>
<evidence type="ECO:0000313" key="2">
    <source>
        <dbReference type="EnsemblPlants" id="AET2Gv20723400.18"/>
    </source>
</evidence>
<reference evidence="2" key="4">
    <citation type="submission" date="2019-03" db="UniProtKB">
        <authorList>
            <consortium name="EnsemblPlants"/>
        </authorList>
    </citation>
    <scope>IDENTIFICATION</scope>
</reference>
<accession>A0A453C3M9</accession>
<organism evidence="2 3">
    <name type="scientific">Aegilops tauschii subsp. strangulata</name>
    <name type="common">Goatgrass</name>
    <dbReference type="NCBI Taxonomy" id="200361"/>
    <lineage>
        <taxon>Eukaryota</taxon>
        <taxon>Viridiplantae</taxon>
        <taxon>Streptophyta</taxon>
        <taxon>Embryophyta</taxon>
        <taxon>Tracheophyta</taxon>
        <taxon>Spermatophyta</taxon>
        <taxon>Magnoliopsida</taxon>
        <taxon>Liliopsida</taxon>
        <taxon>Poales</taxon>
        <taxon>Poaceae</taxon>
        <taxon>BOP clade</taxon>
        <taxon>Pooideae</taxon>
        <taxon>Triticodae</taxon>
        <taxon>Triticeae</taxon>
        <taxon>Triticinae</taxon>
        <taxon>Aegilops</taxon>
    </lineage>
</organism>
<feature type="region of interest" description="Disordered" evidence="1">
    <location>
        <begin position="1"/>
        <end position="101"/>
    </location>
</feature>
<name>A0A453C3M9_AEGTS</name>
<dbReference type="Gramene" id="AET2Gv20723400.18">
    <property type="protein sequence ID" value="AET2Gv20723400.18"/>
    <property type="gene ID" value="AET2Gv20723400"/>
</dbReference>
<keyword evidence="3" id="KW-1185">Reference proteome</keyword>
<evidence type="ECO:0000313" key="3">
    <source>
        <dbReference type="Proteomes" id="UP000015105"/>
    </source>
</evidence>
<proteinExistence type="predicted"/>
<sequence>FPPDPLSSNDQPGPALARPPTPSPRATPSKPIRQRPSAAGPLALPRCQSHLPPAAGPLALPRRRLAPAPGRSATRRRPAPAPGRPQLAAAAGVHPDTGEMDELARKRRQLIGKNPCHPRLFSKKKKTYSLPMGHPSSDLTPILRPRHNACISAPLLAPASHSC</sequence>
<dbReference type="EnsemblPlants" id="AET2Gv20723400.18">
    <property type="protein sequence ID" value="AET2Gv20723400.18"/>
    <property type="gene ID" value="AET2Gv20723400"/>
</dbReference>
<reference evidence="3" key="1">
    <citation type="journal article" date="2014" name="Science">
        <title>Ancient hybridizations among the ancestral genomes of bread wheat.</title>
        <authorList>
            <consortium name="International Wheat Genome Sequencing Consortium,"/>
            <person name="Marcussen T."/>
            <person name="Sandve S.R."/>
            <person name="Heier L."/>
            <person name="Spannagl M."/>
            <person name="Pfeifer M."/>
            <person name="Jakobsen K.S."/>
            <person name="Wulff B.B."/>
            <person name="Steuernagel B."/>
            <person name="Mayer K.F."/>
            <person name="Olsen O.A."/>
        </authorList>
    </citation>
    <scope>NUCLEOTIDE SEQUENCE [LARGE SCALE GENOMIC DNA]</scope>
    <source>
        <strain evidence="3">cv. AL8/78</strain>
    </source>
</reference>
<feature type="compositionally biased region" description="Low complexity" evidence="1">
    <location>
        <begin position="51"/>
        <end position="72"/>
    </location>
</feature>
<reference evidence="2" key="5">
    <citation type="journal article" date="2021" name="G3 (Bethesda)">
        <title>Aegilops tauschii genome assembly Aet v5.0 features greater sequence contiguity and improved annotation.</title>
        <authorList>
            <person name="Wang L."/>
            <person name="Zhu T."/>
            <person name="Rodriguez J.C."/>
            <person name="Deal K.R."/>
            <person name="Dubcovsky J."/>
            <person name="McGuire P.E."/>
            <person name="Lux T."/>
            <person name="Spannagl M."/>
            <person name="Mayer K.F.X."/>
            <person name="Baldrich P."/>
            <person name="Meyers B.C."/>
            <person name="Huo N."/>
            <person name="Gu Y.Q."/>
            <person name="Zhou H."/>
            <person name="Devos K.M."/>
            <person name="Bennetzen J.L."/>
            <person name="Unver T."/>
            <person name="Budak H."/>
            <person name="Gulick P.J."/>
            <person name="Galiba G."/>
            <person name="Kalapos B."/>
            <person name="Nelson D.R."/>
            <person name="Li P."/>
            <person name="You F.M."/>
            <person name="Luo M.C."/>
            <person name="Dvorak J."/>
        </authorList>
    </citation>
    <scope>NUCLEOTIDE SEQUENCE [LARGE SCALE GENOMIC DNA]</scope>
    <source>
        <strain evidence="2">cv. AL8/78</strain>
    </source>
</reference>
<feature type="compositionally biased region" description="Polar residues" evidence="1">
    <location>
        <begin position="1"/>
        <end position="11"/>
    </location>
</feature>
<dbReference type="Proteomes" id="UP000015105">
    <property type="component" value="Chromosome 2D"/>
</dbReference>
<reference evidence="3" key="2">
    <citation type="journal article" date="2017" name="Nat. Plants">
        <title>The Aegilops tauschii genome reveals multiple impacts of transposons.</title>
        <authorList>
            <person name="Zhao G."/>
            <person name="Zou C."/>
            <person name="Li K."/>
            <person name="Wang K."/>
            <person name="Li T."/>
            <person name="Gao L."/>
            <person name="Zhang X."/>
            <person name="Wang H."/>
            <person name="Yang Z."/>
            <person name="Liu X."/>
            <person name="Jiang W."/>
            <person name="Mao L."/>
            <person name="Kong X."/>
            <person name="Jiao Y."/>
            <person name="Jia J."/>
        </authorList>
    </citation>
    <scope>NUCLEOTIDE SEQUENCE [LARGE SCALE GENOMIC DNA]</scope>
    <source>
        <strain evidence="3">cv. AL8/78</strain>
    </source>
</reference>
<protein>
    <submittedName>
        <fullName evidence="2">Uncharacterized protein</fullName>
    </submittedName>
</protein>